<evidence type="ECO:0000313" key="2">
    <source>
        <dbReference type="Proteomes" id="UP000183898"/>
    </source>
</evidence>
<gene>
    <name evidence="1" type="ORF">SAMN05216404_11811</name>
</gene>
<dbReference type="EMBL" id="FOCT01000018">
    <property type="protein sequence ID" value="SEO34278.1"/>
    <property type="molecule type" value="Genomic_DNA"/>
</dbReference>
<sequence length="131" mass="14912">MTKVDEVLDWFRIPASILGPNSILQFEPLWTFTQSTSLKKFTISVGGATIFTRTWYAKTAEAPMIILANRNSLTSQITPYSDGYMSGGIWKPATFTIDFTLNQIVEFRGYRENSNDSLNLEYYRVLHLVGD</sequence>
<name>A0A1H8NY74_9PROT</name>
<reference evidence="1 2" key="1">
    <citation type="submission" date="2016-10" db="EMBL/GenBank/DDBJ databases">
        <authorList>
            <person name="de Groot N.N."/>
        </authorList>
    </citation>
    <scope>NUCLEOTIDE SEQUENCE [LARGE SCALE GENOMIC DNA]</scope>
    <source>
        <strain evidence="1 2">Nl18</strain>
    </source>
</reference>
<dbReference type="Proteomes" id="UP000183898">
    <property type="component" value="Unassembled WGS sequence"/>
</dbReference>
<organism evidence="1 2">
    <name type="scientific">Nitrosospira multiformis</name>
    <dbReference type="NCBI Taxonomy" id="1231"/>
    <lineage>
        <taxon>Bacteria</taxon>
        <taxon>Pseudomonadati</taxon>
        <taxon>Pseudomonadota</taxon>
        <taxon>Betaproteobacteria</taxon>
        <taxon>Nitrosomonadales</taxon>
        <taxon>Nitrosomonadaceae</taxon>
        <taxon>Nitrosospira</taxon>
    </lineage>
</organism>
<evidence type="ECO:0000313" key="1">
    <source>
        <dbReference type="EMBL" id="SEO34278.1"/>
    </source>
</evidence>
<proteinExistence type="predicted"/>
<dbReference type="AlphaFoldDB" id="A0A1H8NY74"/>
<accession>A0A1H8NY74</accession>
<protein>
    <submittedName>
        <fullName evidence="1">Uncharacterized protein</fullName>
    </submittedName>
</protein>